<name>A0A429ML77_ACIBA</name>
<organism evidence="1 2">
    <name type="scientific">Acinetobacter baumannii</name>
    <dbReference type="NCBI Taxonomy" id="470"/>
    <lineage>
        <taxon>Bacteria</taxon>
        <taxon>Pseudomonadati</taxon>
        <taxon>Pseudomonadota</taxon>
        <taxon>Gammaproteobacteria</taxon>
        <taxon>Moraxellales</taxon>
        <taxon>Moraxellaceae</taxon>
        <taxon>Acinetobacter</taxon>
        <taxon>Acinetobacter calcoaceticus/baumannii complex</taxon>
    </lineage>
</organism>
<gene>
    <name evidence="1" type="ORF">EA686_18310</name>
</gene>
<sequence length="26" mass="2744">GQRVQFTVTQGKKGPQASNITIVTNA</sequence>
<evidence type="ECO:0000313" key="1">
    <source>
        <dbReference type="EMBL" id="RSR48491.1"/>
    </source>
</evidence>
<dbReference type="EMBL" id="RFDI01001141">
    <property type="protein sequence ID" value="RSR48491.1"/>
    <property type="molecule type" value="Genomic_DNA"/>
</dbReference>
<comment type="caution">
    <text evidence="1">The sequence shown here is derived from an EMBL/GenBank/DDBJ whole genome shotgun (WGS) entry which is preliminary data.</text>
</comment>
<accession>A0A429ML77</accession>
<evidence type="ECO:0000313" key="2">
    <source>
        <dbReference type="Proteomes" id="UP000280073"/>
    </source>
</evidence>
<dbReference type="Gene3D" id="6.20.370.130">
    <property type="match status" value="1"/>
</dbReference>
<protein>
    <submittedName>
        <fullName evidence="1">Cold-shock protein</fullName>
    </submittedName>
</protein>
<proteinExistence type="predicted"/>
<feature type="non-terminal residue" evidence="1">
    <location>
        <position position="1"/>
    </location>
</feature>
<dbReference type="AlphaFoldDB" id="A0A429ML77"/>
<reference evidence="1 2" key="1">
    <citation type="submission" date="2018-10" db="EMBL/GenBank/DDBJ databases">
        <title>GWAS and RNA-Seq identify cryptic mechanisms of antimicrobial resistance in Acinetobacter baumannii.</title>
        <authorList>
            <person name="Sahl J.W."/>
        </authorList>
    </citation>
    <scope>NUCLEOTIDE SEQUENCE [LARGE SCALE GENOMIC DNA]</scope>
    <source>
        <strain evidence="1 2">TG28175</strain>
    </source>
</reference>
<dbReference type="Proteomes" id="UP000280073">
    <property type="component" value="Unassembled WGS sequence"/>
</dbReference>